<evidence type="ECO:0000256" key="1">
    <source>
        <dbReference type="SAM" id="Phobius"/>
    </source>
</evidence>
<dbReference type="Proteomes" id="UP000001307">
    <property type="component" value="Unassembled WGS sequence"/>
</dbReference>
<keyword evidence="1" id="KW-1133">Transmembrane helix</keyword>
<organism evidence="2">
    <name type="scientific">Oikopleura dioica</name>
    <name type="common">Tunicate</name>
    <dbReference type="NCBI Taxonomy" id="34765"/>
    <lineage>
        <taxon>Eukaryota</taxon>
        <taxon>Metazoa</taxon>
        <taxon>Chordata</taxon>
        <taxon>Tunicata</taxon>
        <taxon>Appendicularia</taxon>
        <taxon>Copelata</taxon>
        <taxon>Oikopleuridae</taxon>
        <taxon>Oikopleura</taxon>
    </lineage>
</organism>
<keyword evidence="1" id="KW-0812">Transmembrane</keyword>
<reference evidence="2" key="1">
    <citation type="journal article" date="2010" name="Science">
        <title>Plasticity of animal genome architecture unmasked by rapid evolution of a pelagic tunicate.</title>
        <authorList>
            <person name="Denoeud F."/>
            <person name="Henriet S."/>
            <person name="Mungpakdee S."/>
            <person name="Aury J.M."/>
            <person name="Da Silva C."/>
            <person name="Brinkmann H."/>
            <person name="Mikhaleva J."/>
            <person name="Olsen L.C."/>
            <person name="Jubin C."/>
            <person name="Canestro C."/>
            <person name="Bouquet J.M."/>
            <person name="Danks G."/>
            <person name="Poulain J."/>
            <person name="Campsteijn C."/>
            <person name="Adamski M."/>
            <person name="Cross I."/>
            <person name="Yadetie F."/>
            <person name="Muffato M."/>
            <person name="Louis A."/>
            <person name="Butcher S."/>
            <person name="Tsagkogeorga G."/>
            <person name="Konrad A."/>
            <person name="Singh S."/>
            <person name="Jensen M.F."/>
            <person name="Cong E.H."/>
            <person name="Eikeseth-Otteraa H."/>
            <person name="Noel B."/>
            <person name="Anthouard V."/>
            <person name="Porcel B.M."/>
            <person name="Kachouri-Lafond R."/>
            <person name="Nishino A."/>
            <person name="Ugolini M."/>
            <person name="Chourrout P."/>
            <person name="Nishida H."/>
            <person name="Aasland R."/>
            <person name="Huzurbazar S."/>
            <person name="Westhof E."/>
            <person name="Delsuc F."/>
            <person name="Lehrach H."/>
            <person name="Reinhardt R."/>
            <person name="Weissenbach J."/>
            <person name="Roy S.W."/>
            <person name="Artiguenave F."/>
            <person name="Postlethwait J.H."/>
            <person name="Manak J.R."/>
            <person name="Thompson E.M."/>
            <person name="Jaillon O."/>
            <person name="Du Pasquier L."/>
            <person name="Boudinot P."/>
            <person name="Liberles D.A."/>
            <person name="Volff J.N."/>
            <person name="Philippe H."/>
            <person name="Lenhard B."/>
            <person name="Roest Crollius H."/>
            <person name="Wincker P."/>
            <person name="Chourrout D."/>
        </authorList>
    </citation>
    <scope>NUCLEOTIDE SEQUENCE [LARGE SCALE GENOMIC DNA]</scope>
</reference>
<proteinExistence type="predicted"/>
<evidence type="ECO:0000313" key="3">
    <source>
        <dbReference type="Proteomes" id="UP000001307"/>
    </source>
</evidence>
<dbReference type="InParanoid" id="E4XMM6"/>
<sequence>MVPLTGENAIRLFCLNVLLFCALILTLDYAERRGAIAFFGFKGEKLSDSDLRKMVWVFSEPKKEKKKELEEILYINGEVTYDIEEEICGDDVFAFTNRSFLETLGAAQTKRRNHFFVHNAVDKIGFNEFVIREYDGKSPDNVGDVLASDVLEPSDFSGGVLANSTFKRTDDPILVFSTSQLPSDIKPGTISKEYLYSDFHDIYSLCFIDGPAFNGSEYPKSPYDINEDWYSFKLGVELNPFFCKTTVR</sequence>
<dbReference type="AlphaFoldDB" id="E4XMM6"/>
<dbReference type="EMBL" id="FN653078">
    <property type="protein sequence ID" value="CBY11233.1"/>
    <property type="molecule type" value="Genomic_DNA"/>
</dbReference>
<name>E4XMM6_OIKDI</name>
<gene>
    <name evidence="2" type="ORF">GSOID_T00015420001</name>
</gene>
<keyword evidence="3" id="KW-1185">Reference proteome</keyword>
<dbReference type="OrthoDB" id="10645947at2759"/>
<evidence type="ECO:0000313" key="2">
    <source>
        <dbReference type="EMBL" id="CBY11233.1"/>
    </source>
</evidence>
<accession>E4XMM6</accession>
<keyword evidence="1" id="KW-0472">Membrane</keyword>
<protein>
    <submittedName>
        <fullName evidence="2">Uncharacterized protein</fullName>
    </submittedName>
</protein>
<feature type="transmembrane region" description="Helical" evidence="1">
    <location>
        <begin position="12"/>
        <end position="30"/>
    </location>
</feature>